<feature type="compositionally biased region" description="Polar residues" evidence="1">
    <location>
        <begin position="337"/>
        <end position="348"/>
    </location>
</feature>
<feature type="compositionally biased region" description="Basic and acidic residues" evidence="1">
    <location>
        <begin position="398"/>
        <end position="407"/>
    </location>
</feature>
<evidence type="ECO:0000256" key="1">
    <source>
        <dbReference type="SAM" id="MobiDB-lite"/>
    </source>
</evidence>
<gene>
    <name evidence="2" type="ORF">g.34164</name>
</gene>
<dbReference type="AlphaFoldDB" id="A0A1B6IU87"/>
<reference evidence="2" key="1">
    <citation type="submission" date="2015-11" db="EMBL/GenBank/DDBJ databases">
        <title>De novo transcriptome assembly of four potential Pierce s Disease insect vectors from Arizona vineyards.</title>
        <authorList>
            <person name="Tassone E.E."/>
        </authorList>
    </citation>
    <scope>NUCLEOTIDE SEQUENCE</scope>
</reference>
<proteinExistence type="predicted"/>
<name>A0A1B6IU87_9HEMI</name>
<dbReference type="EMBL" id="GECU01017209">
    <property type="protein sequence ID" value="JAS90497.1"/>
    <property type="molecule type" value="Transcribed_RNA"/>
</dbReference>
<feature type="compositionally biased region" description="Basic and acidic residues" evidence="1">
    <location>
        <begin position="416"/>
        <end position="425"/>
    </location>
</feature>
<feature type="non-terminal residue" evidence="2">
    <location>
        <position position="545"/>
    </location>
</feature>
<protein>
    <submittedName>
        <fullName evidence="2">Uncharacterized protein</fullName>
    </submittedName>
</protein>
<feature type="region of interest" description="Disordered" evidence="1">
    <location>
        <begin position="309"/>
        <end position="433"/>
    </location>
</feature>
<evidence type="ECO:0000313" key="2">
    <source>
        <dbReference type="EMBL" id="JAS90497.1"/>
    </source>
</evidence>
<feature type="non-terminal residue" evidence="2">
    <location>
        <position position="1"/>
    </location>
</feature>
<sequence length="545" mass="60477">QGFATLSLTDRSNVIVSGPPHNFPLASLPQDPNVPTFIQIQDFPVLNSSDVVITQAPALTSECMTLPSGVLQNGTVLSNNSNARVPARRAESVARINNVPSYVEEQQALLTFRPNLKHELRRVDIPVNKGIAFGSTENNEGQMLAATMNSTTDEVIEQIKERPANKRAHSKHKNDYKYIQVITDTDTILHEIKIKPNKRKKKNVPKKVVDDDSNVHSKQIENRNEKHVVEKPGQFSIKDLEEFENLKSMPNAVPQEISDEIMPCDLQKTFNRGTQTSIHCWLFKNDNLYSLDDNVGSECNIRLEPVGKLRMDKNPGKNKNQSKSKGALNKEVPDSSVAGSCQPNTSDLPTMPICEVDHSVSQSEKNTEIHHNSPPLVEVDQPTVTEIDHTSPPLAEVDQPRVTEVDHTSPSLAEVDQPRVEDEPSHGVFESGSAFTENTYLTLGLPVPTQQRGVRYEVDHIVPQNTETTRSMMSETNDPSFTAPPGDQTDPANMFPRSAANATVANLPAPYINLFNKICEDIRNALKFDKDCNIPLHDAVIDCDL</sequence>
<feature type="region of interest" description="Disordered" evidence="1">
    <location>
        <begin position="470"/>
        <end position="493"/>
    </location>
</feature>
<feature type="compositionally biased region" description="Polar residues" evidence="1">
    <location>
        <begin position="470"/>
        <end position="480"/>
    </location>
</feature>
<accession>A0A1B6IU87</accession>
<organism evidence="2">
    <name type="scientific">Homalodisca liturata</name>
    <dbReference type="NCBI Taxonomy" id="320908"/>
    <lineage>
        <taxon>Eukaryota</taxon>
        <taxon>Metazoa</taxon>
        <taxon>Ecdysozoa</taxon>
        <taxon>Arthropoda</taxon>
        <taxon>Hexapoda</taxon>
        <taxon>Insecta</taxon>
        <taxon>Pterygota</taxon>
        <taxon>Neoptera</taxon>
        <taxon>Paraneoptera</taxon>
        <taxon>Hemiptera</taxon>
        <taxon>Auchenorrhyncha</taxon>
        <taxon>Membracoidea</taxon>
        <taxon>Cicadellidae</taxon>
        <taxon>Cicadellinae</taxon>
        <taxon>Proconiini</taxon>
        <taxon>Homalodisca</taxon>
    </lineage>
</organism>